<accession>A0A8S5LZ59</accession>
<organism evidence="1">
    <name type="scientific">Siphoviridae sp. ctCsv15</name>
    <dbReference type="NCBI Taxonomy" id="2826195"/>
    <lineage>
        <taxon>Viruses</taxon>
        <taxon>Duplodnaviria</taxon>
        <taxon>Heunggongvirae</taxon>
        <taxon>Uroviricota</taxon>
        <taxon>Caudoviricetes</taxon>
    </lineage>
</organism>
<name>A0A8S5LZ59_9CAUD</name>
<dbReference type="EMBL" id="BK014777">
    <property type="protein sequence ID" value="DAD75238.1"/>
    <property type="molecule type" value="Genomic_DNA"/>
</dbReference>
<evidence type="ECO:0000313" key="1">
    <source>
        <dbReference type="EMBL" id="DAD75238.1"/>
    </source>
</evidence>
<proteinExistence type="predicted"/>
<reference evidence="1" key="1">
    <citation type="journal article" date="2021" name="Proc. Natl. Acad. Sci. U.S.A.">
        <title>A Catalog of Tens of Thousands of Viruses from Human Metagenomes Reveals Hidden Associations with Chronic Diseases.</title>
        <authorList>
            <person name="Tisza M.J."/>
            <person name="Buck C.B."/>
        </authorList>
    </citation>
    <scope>NUCLEOTIDE SEQUENCE</scope>
    <source>
        <strain evidence="1">CtCsv15</strain>
    </source>
</reference>
<sequence length="46" mass="5343">MRFSPLLNRENCSILPFRGLFGGCKRQMLILLDFRKSSPLPCVQIF</sequence>
<protein>
    <submittedName>
        <fullName evidence="1">Uncharacterized protein</fullName>
    </submittedName>
</protein>